<gene>
    <name evidence="2" type="ORF">CTRI78_v010469</name>
</gene>
<feature type="signal peptide" evidence="1">
    <location>
        <begin position="1"/>
        <end position="21"/>
    </location>
</feature>
<protein>
    <submittedName>
        <fullName evidence="2">Uncharacterized protein</fullName>
    </submittedName>
</protein>
<dbReference type="Proteomes" id="UP000295703">
    <property type="component" value="Unassembled WGS sequence"/>
</dbReference>
<dbReference type="STRING" id="5466.A0A4R8QL88"/>
<keyword evidence="1" id="KW-0732">Signal</keyword>
<dbReference type="AlphaFoldDB" id="A0A4R8QL88"/>
<reference evidence="2 3" key="1">
    <citation type="submission" date="2018-12" db="EMBL/GenBank/DDBJ databases">
        <title>Genome sequence and assembly of Colletotrichum trifolii.</title>
        <authorList>
            <person name="Gan P."/>
            <person name="Shirasu K."/>
        </authorList>
    </citation>
    <scope>NUCLEOTIDE SEQUENCE [LARGE SCALE GENOMIC DNA]</scope>
    <source>
        <strain evidence="2 3">543-2</strain>
    </source>
</reference>
<dbReference type="EMBL" id="RYZW01000171">
    <property type="protein sequence ID" value="TDZ39761.1"/>
    <property type="molecule type" value="Genomic_DNA"/>
</dbReference>
<evidence type="ECO:0000313" key="3">
    <source>
        <dbReference type="Proteomes" id="UP000295703"/>
    </source>
</evidence>
<evidence type="ECO:0000256" key="1">
    <source>
        <dbReference type="SAM" id="SignalP"/>
    </source>
</evidence>
<comment type="caution">
    <text evidence="2">The sequence shown here is derived from an EMBL/GenBank/DDBJ whole genome shotgun (WGS) entry which is preliminary data.</text>
</comment>
<feature type="chain" id="PRO_5020382474" evidence="1">
    <location>
        <begin position="22"/>
        <end position="331"/>
    </location>
</feature>
<organism evidence="2 3">
    <name type="scientific">Colletotrichum trifolii</name>
    <dbReference type="NCBI Taxonomy" id="5466"/>
    <lineage>
        <taxon>Eukaryota</taxon>
        <taxon>Fungi</taxon>
        <taxon>Dikarya</taxon>
        <taxon>Ascomycota</taxon>
        <taxon>Pezizomycotina</taxon>
        <taxon>Sordariomycetes</taxon>
        <taxon>Hypocreomycetidae</taxon>
        <taxon>Glomerellales</taxon>
        <taxon>Glomerellaceae</taxon>
        <taxon>Colletotrichum</taxon>
        <taxon>Colletotrichum orbiculare species complex</taxon>
    </lineage>
</organism>
<proteinExistence type="predicted"/>
<sequence>MIRQSHVLLLFLLTWIAGARARSPRSALGHISLPRAEPDDTQYCSLETCGGAAAGQKTGACRRQLEPRVLEAPNPSSHPAGGHWYGPENYGNNVDSFFRGEIAKRADTENDIVSIYGGHVTSGYVRFKDEPRSLAMLGFCGCIGLIVMSQSAVWMAHVYESPVLRDPDTFDENAIAVLEAGKDTDDMYYGLSDLKGNVFHSSEDPVAIVFAPKSSDSEFQYEPLMRKIDRMVERRESSRTWWLSKGVLLTKAATVIHVDTKWVGYMPRRTGGVLTRLDVDVTRSEGKVLVQYQPSNPGRFTRSKAKARIWIEGDRWTYKTSWSPQSDQKRQ</sequence>
<accession>A0A4R8QL88</accession>
<name>A0A4R8QL88_COLTR</name>
<evidence type="ECO:0000313" key="2">
    <source>
        <dbReference type="EMBL" id="TDZ39761.1"/>
    </source>
</evidence>
<keyword evidence="3" id="KW-1185">Reference proteome</keyword>